<dbReference type="OMA" id="WHRLELH"/>
<dbReference type="Gene3D" id="2.60.120.200">
    <property type="match status" value="1"/>
</dbReference>
<feature type="non-terminal residue" evidence="3">
    <location>
        <position position="214"/>
    </location>
</feature>
<evidence type="ECO:0000259" key="2">
    <source>
        <dbReference type="SMART" id="SM00210"/>
    </source>
</evidence>
<organism evidence="3 4">
    <name type="scientific">Scyliorhinus torazame</name>
    <name type="common">Cloudy catshark</name>
    <name type="synonym">Catulus torazame</name>
    <dbReference type="NCBI Taxonomy" id="75743"/>
    <lineage>
        <taxon>Eukaryota</taxon>
        <taxon>Metazoa</taxon>
        <taxon>Chordata</taxon>
        <taxon>Craniata</taxon>
        <taxon>Vertebrata</taxon>
        <taxon>Chondrichthyes</taxon>
        <taxon>Elasmobranchii</taxon>
        <taxon>Galeomorphii</taxon>
        <taxon>Galeoidea</taxon>
        <taxon>Carcharhiniformes</taxon>
        <taxon>Scyliorhinidae</taxon>
        <taxon>Scyliorhinus</taxon>
    </lineage>
</organism>
<proteinExistence type="predicted"/>
<reference evidence="3 4" key="1">
    <citation type="journal article" date="2018" name="Nat. Ecol. Evol.">
        <title>Shark genomes provide insights into elasmobranch evolution and the origin of vertebrates.</title>
        <authorList>
            <person name="Hara Y"/>
            <person name="Yamaguchi K"/>
            <person name="Onimaru K"/>
            <person name="Kadota M"/>
            <person name="Koyanagi M"/>
            <person name="Keeley SD"/>
            <person name="Tatsumi K"/>
            <person name="Tanaka K"/>
            <person name="Motone F"/>
            <person name="Kageyama Y"/>
            <person name="Nozu R"/>
            <person name="Adachi N"/>
            <person name="Nishimura O"/>
            <person name="Nakagawa R"/>
            <person name="Tanegashima C"/>
            <person name="Kiyatake I"/>
            <person name="Matsumoto R"/>
            <person name="Murakumo K"/>
            <person name="Nishida K"/>
            <person name="Terakita A"/>
            <person name="Kuratani S"/>
            <person name="Sato K"/>
            <person name="Hyodo S Kuraku.S."/>
        </authorList>
    </citation>
    <scope>NUCLEOTIDE SEQUENCE [LARGE SCALE GENOMIC DNA]</scope>
</reference>
<protein>
    <recommendedName>
        <fullName evidence="2">Thrombospondin-like N-terminal domain-containing protein</fullName>
    </recommendedName>
</protein>
<dbReference type="InterPro" id="IPR013320">
    <property type="entry name" value="ConA-like_dom_sf"/>
</dbReference>
<dbReference type="EMBL" id="BFAA01020446">
    <property type="protein sequence ID" value="GCB81870.1"/>
    <property type="molecule type" value="Genomic_DNA"/>
</dbReference>
<dbReference type="OrthoDB" id="5983381at2759"/>
<dbReference type="InterPro" id="IPR048287">
    <property type="entry name" value="TSPN-like_N"/>
</dbReference>
<dbReference type="SMART" id="SM00210">
    <property type="entry name" value="TSPN"/>
    <property type="match status" value="1"/>
</dbReference>
<dbReference type="STRING" id="75743.A0A401Q920"/>
<evidence type="ECO:0000313" key="4">
    <source>
        <dbReference type="Proteomes" id="UP000288216"/>
    </source>
</evidence>
<gene>
    <name evidence="3" type="ORF">scyTo_0021899</name>
</gene>
<dbReference type="AlphaFoldDB" id="A0A401Q920"/>
<evidence type="ECO:0000256" key="1">
    <source>
        <dbReference type="ARBA" id="ARBA00022737"/>
    </source>
</evidence>
<accession>A0A401Q920</accession>
<dbReference type="SUPFAM" id="SSF49899">
    <property type="entry name" value="Concanavalin A-like lectins/glucanases"/>
    <property type="match status" value="1"/>
</dbReference>
<sequence length="214" mass="24687">MRCPLFQYFRLVFPRGLPQDFTFLATLLLKKKKLKENWYMLKINDQQRRSQFSIRIDGGDKTVEYKAKGRFQDYVRWVFSSEGVAALFDLRWHKLAISVQANVASLYIDCQLIEIKSVEERADIDIKGQTVMGRLVKDSMPAEVDLQQMILFCDPLIAEKVMCCEIPGVRCATESLIPKSRRNAEVKNPRAALPQMTGKVHTKCFCVDKDTKTK</sequence>
<feature type="domain" description="Thrombospondin-like N-terminal" evidence="2">
    <location>
        <begin position="1"/>
        <end position="155"/>
    </location>
</feature>
<comment type="caution">
    <text evidence="3">The sequence shown here is derived from an EMBL/GenBank/DDBJ whole genome shotgun (WGS) entry which is preliminary data.</text>
</comment>
<keyword evidence="1" id="KW-0677">Repeat</keyword>
<dbReference type="Proteomes" id="UP000288216">
    <property type="component" value="Unassembled WGS sequence"/>
</dbReference>
<evidence type="ECO:0000313" key="3">
    <source>
        <dbReference type="EMBL" id="GCB81870.1"/>
    </source>
</evidence>
<keyword evidence="4" id="KW-1185">Reference proteome</keyword>
<name>A0A401Q920_SCYTO</name>